<feature type="region of interest" description="Disordered" evidence="1">
    <location>
        <begin position="25"/>
        <end position="51"/>
    </location>
</feature>
<organism evidence="4 5">
    <name type="scientific">Hominimerdicola aceti</name>
    <dbReference type="NCBI Taxonomy" id="2981726"/>
    <lineage>
        <taxon>Bacteria</taxon>
        <taxon>Bacillati</taxon>
        <taxon>Bacillota</taxon>
        <taxon>Clostridia</taxon>
        <taxon>Eubacteriales</taxon>
        <taxon>Oscillospiraceae</taxon>
        <taxon>Hominimerdicola</taxon>
    </lineage>
</organism>
<sequence>MTTAKKILTLALCLTCLTAGITGCAKDKSSSDTKIAKSTSSQSESSDSKKIKELNDKLEKLENTLSNILGEDIFDPADGDGNVNGEIHPIYDDTAVVEAYKSGDDSKLTDDKDKYIFKELKKAVGEIIKDGMSEYDKEKAVYDYVFSQTHFNDDSLVAISDDSEDDESYNPYGFFHDHSTICVGNATTIKLFFDVLGIDSKIIHSTENGEHAWNVVKIDGKWYHLDVTFDGGAEAPDYAYFNVPDTAKDDGSYPWNKEDFPECNSTDDCYICKNAKKLDSVYDIPERIKEAMSDKGKTIYMSLDVPDGAGSTAVAEQVTNIISNFYIDDYNVSSTPVIDAGDKVCFGISLNSADDDDSDNSYDTDNALGIDYDKLSKAFSDALGIDYEYEPDYSDNNIMG</sequence>
<dbReference type="InterPro" id="IPR038765">
    <property type="entry name" value="Papain-like_cys_pep_sf"/>
</dbReference>
<dbReference type="AlphaFoldDB" id="A0AAE3LH57"/>
<proteinExistence type="predicted"/>
<evidence type="ECO:0000259" key="3">
    <source>
        <dbReference type="Pfam" id="PF01841"/>
    </source>
</evidence>
<evidence type="ECO:0000256" key="2">
    <source>
        <dbReference type="SAM" id="SignalP"/>
    </source>
</evidence>
<dbReference type="Proteomes" id="UP001208131">
    <property type="component" value="Unassembled WGS sequence"/>
</dbReference>
<dbReference type="SUPFAM" id="SSF54001">
    <property type="entry name" value="Cysteine proteinases"/>
    <property type="match status" value="1"/>
</dbReference>
<keyword evidence="5" id="KW-1185">Reference proteome</keyword>
<dbReference type="PROSITE" id="PS51257">
    <property type="entry name" value="PROKAR_LIPOPROTEIN"/>
    <property type="match status" value="1"/>
</dbReference>
<evidence type="ECO:0000256" key="1">
    <source>
        <dbReference type="SAM" id="MobiDB-lite"/>
    </source>
</evidence>
<keyword evidence="2" id="KW-0732">Signal</keyword>
<reference evidence="4 5" key="1">
    <citation type="journal article" date="2021" name="ISME Commun">
        <title>Automated analysis of genomic sequences facilitates high-throughput and comprehensive description of bacteria.</title>
        <authorList>
            <person name="Hitch T.C.A."/>
        </authorList>
    </citation>
    <scope>NUCLEOTIDE SEQUENCE [LARGE SCALE GENOMIC DNA]</scope>
    <source>
        <strain evidence="4 5">Sanger_31</strain>
    </source>
</reference>
<feature type="compositionally biased region" description="Basic and acidic residues" evidence="1">
    <location>
        <begin position="25"/>
        <end position="35"/>
    </location>
</feature>
<feature type="compositionally biased region" description="Low complexity" evidence="1">
    <location>
        <begin position="36"/>
        <end position="45"/>
    </location>
</feature>
<protein>
    <recommendedName>
        <fullName evidence="3">Transglutaminase-like domain-containing protein</fullName>
    </recommendedName>
</protein>
<dbReference type="InterPro" id="IPR002931">
    <property type="entry name" value="Transglutaminase-like"/>
</dbReference>
<name>A0AAE3LH57_9FIRM</name>
<evidence type="ECO:0000313" key="4">
    <source>
        <dbReference type="EMBL" id="MCU6705253.1"/>
    </source>
</evidence>
<comment type="caution">
    <text evidence="4">The sequence shown here is derived from an EMBL/GenBank/DDBJ whole genome shotgun (WGS) entry which is preliminary data.</text>
</comment>
<dbReference type="Pfam" id="PF01841">
    <property type="entry name" value="Transglut_core"/>
    <property type="match status" value="1"/>
</dbReference>
<feature type="domain" description="Transglutaminase-like" evidence="3">
    <location>
        <begin position="124"/>
        <end position="226"/>
    </location>
</feature>
<accession>A0AAE3LH57</accession>
<dbReference type="EMBL" id="JAOQJZ010000003">
    <property type="protein sequence ID" value="MCU6705253.1"/>
    <property type="molecule type" value="Genomic_DNA"/>
</dbReference>
<feature type="signal peptide" evidence="2">
    <location>
        <begin position="1"/>
        <end position="25"/>
    </location>
</feature>
<feature type="chain" id="PRO_5042285145" description="Transglutaminase-like domain-containing protein" evidence="2">
    <location>
        <begin position="26"/>
        <end position="400"/>
    </location>
</feature>
<dbReference type="RefSeq" id="WP_267300628.1">
    <property type="nucleotide sequence ID" value="NZ_JAOQJZ010000003.1"/>
</dbReference>
<gene>
    <name evidence="4" type="ORF">OCV57_04835</name>
</gene>
<evidence type="ECO:0000313" key="5">
    <source>
        <dbReference type="Proteomes" id="UP001208131"/>
    </source>
</evidence>
<dbReference type="Gene3D" id="3.10.620.30">
    <property type="match status" value="1"/>
</dbReference>